<evidence type="ECO:0000256" key="4">
    <source>
        <dbReference type="ARBA" id="ARBA00022692"/>
    </source>
</evidence>
<feature type="transmembrane region" description="Helical" evidence="7">
    <location>
        <begin position="12"/>
        <end position="35"/>
    </location>
</feature>
<evidence type="ECO:0000256" key="1">
    <source>
        <dbReference type="ARBA" id="ARBA00004651"/>
    </source>
</evidence>
<keyword evidence="6 7" id="KW-0472">Membrane</keyword>
<dbReference type="EMBL" id="JAJBZT010000001">
    <property type="protein sequence ID" value="MCB6182496.1"/>
    <property type="molecule type" value="Genomic_DNA"/>
</dbReference>
<evidence type="ECO:0000313" key="8">
    <source>
        <dbReference type="EMBL" id="MCB6182496.1"/>
    </source>
</evidence>
<dbReference type="InterPro" id="IPR051907">
    <property type="entry name" value="DoxX-like_oxidoreductase"/>
</dbReference>
<evidence type="ECO:0000256" key="5">
    <source>
        <dbReference type="ARBA" id="ARBA00022989"/>
    </source>
</evidence>
<feature type="transmembrane region" description="Helical" evidence="7">
    <location>
        <begin position="47"/>
        <end position="67"/>
    </location>
</feature>
<comment type="similarity">
    <text evidence="2">Belongs to the DoxX family.</text>
</comment>
<dbReference type="Proteomes" id="UP001165395">
    <property type="component" value="Unassembled WGS sequence"/>
</dbReference>
<comment type="subcellular location">
    <subcellularLocation>
        <location evidence="1">Cell membrane</location>
        <topology evidence="1">Multi-pass membrane protein</topology>
    </subcellularLocation>
</comment>
<evidence type="ECO:0000256" key="2">
    <source>
        <dbReference type="ARBA" id="ARBA00006679"/>
    </source>
</evidence>
<dbReference type="Pfam" id="PF07681">
    <property type="entry name" value="DoxX"/>
    <property type="match status" value="1"/>
</dbReference>
<dbReference type="PANTHER" id="PTHR33452:SF1">
    <property type="entry name" value="INNER MEMBRANE PROTEIN YPHA-RELATED"/>
    <property type="match status" value="1"/>
</dbReference>
<organism evidence="8 9">
    <name type="scientific">Leeia speluncae</name>
    <dbReference type="NCBI Taxonomy" id="2884804"/>
    <lineage>
        <taxon>Bacteria</taxon>
        <taxon>Pseudomonadati</taxon>
        <taxon>Pseudomonadota</taxon>
        <taxon>Betaproteobacteria</taxon>
        <taxon>Neisseriales</taxon>
        <taxon>Leeiaceae</taxon>
        <taxon>Leeia</taxon>
    </lineage>
</organism>
<reference evidence="8" key="1">
    <citation type="submission" date="2021-10" db="EMBL/GenBank/DDBJ databases">
        <title>The complete genome sequence of Leeia sp. TBRC 13508.</title>
        <authorList>
            <person name="Charoenyingcharoen P."/>
            <person name="Yukphan P."/>
        </authorList>
    </citation>
    <scope>NUCLEOTIDE SEQUENCE</scope>
    <source>
        <strain evidence="8">TBRC 13508</strain>
    </source>
</reference>
<proteinExistence type="inferred from homology"/>
<evidence type="ECO:0000256" key="3">
    <source>
        <dbReference type="ARBA" id="ARBA00022475"/>
    </source>
</evidence>
<dbReference type="InterPro" id="IPR032808">
    <property type="entry name" value="DoxX"/>
</dbReference>
<feature type="transmembrane region" description="Helical" evidence="7">
    <location>
        <begin position="74"/>
        <end position="92"/>
    </location>
</feature>
<protein>
    <submittedName>
        <fullName evidence="8">DoxX family protein</fullName>
    </submittedName>
</protein>
<keyword evidence="3" id="KW-1003">Cell membrane</keyword>
<evidence type="ECO:0000256" key="7">
    <source>
        <dbReference type="SAM" id="Phobius"/>
    </source>
</evidence>
<keyword evidence="4 7" id="KW-0812">Transmembrane</keyword>
<evidence type="ECO:0000256" key="6">
    <source>
        <dbReference type="ARBA" id="ARBA00023136"/>
    </source>
</evidence>
<dbReference type="PANTHER" id="PTHR33452">
    <property type="entry name" value="OXIDOREDUCTASE CATD-RELATED"/>
    <property type="match status" value="1"/>
</dbReference>
<evidence type="ECO:0000313" key="9">
    <source>
        <dbReference type="Proteomes" id="UP001165395"/>
    </source>
</evidence>
<comment type="caution">
    <text evidence="8">The sequence shown here is derived from an EMBL/GenBank/DDBJ whole genome shotgun (WGS) entry which is preliminary data.</text>
</comment>
<gene>
    <name evidence="8" type="ORF">LIN78_02895</name>
</gene>
<name>A0ABS8D2T5_9NEIS</name>
<keyword evidence="9" id="KW-1185">Reference proteome</keyword>
<feature type="transmembrane region" description="Helical" evidence="7">
    <location>
        <begin position="104"/>
        <end position="127"/>
    </location>
</feature>
<accession>A0ABS8D2T5</accession>
<dbReference type="RefSeq" id="WP_227178265.1">
    <property type="nucleotide sequence ID" value="NZ_JAJBZT010000001.1"/>
</dbReference>
<keyword evidence="5 7" id="KW-1133">Transmembrane helix</keyword>
<sequence>MIDTRTAPYAAFVLRLALGTMFIAHALLKIMVFTLPGTAQFFASVGFPGWLAYPTAFAELGGGLLLIVGVYPRLVAGALIPLLIGATTVHLGNGWSFTNANGGWEYPVFLVAAALVQLLIGDGAFALKPTTRKAK</sequence>